<evidence type="ECO:0000256" key="2">
    <source>
        <dbReference type="ARBA" id="ARBA00022859"/>
    </source>
</evidence>
<evidence type="ECO:0000256" key="3">
    <source>
        <dbReference type="SAM" id="SignalP"/>
    </source>
</evidence>
<evidence type="ECO:0000313" key="6">
    <source>
        <dbReference type="Proteomes" id="UP001479290"/>
    </source>
</evidence>
<reference evidence="5 6" key="1">
    <citation type="submission" date="2024-05" db="EMBL/GenBank/DDBJ databases">
        <title>A high-quality chromosomal-level genome assembly of Topmouth culter (Culter alburnus).</title>
        <authorList>
            <person name="Zhao H."/>
        </authorList>
    </citation>
    <scope>NUCLEOTIDE SEQUENCE [LARGE SCALE GENOMIC DNA]</scope>
    <source>
        <strain evidence="5">CATC2023</strain>
        <tissue evidence="5">Muscle</tissue>
    </source>
</reference>
<keyword evidence="2" id="KW-0391">Immunity</keyword>
<protein>
    <recommendedName>
        <fullName evidence="4">Ig-like domain-containing protein</fullName>
    </recommendedName>
</protein>
<proteinExistence type="predicted"/>
<dbReference type="EMBL" id="JAWDJR010000017">
    <property type="protein sequence ID" value="KAK9960004.1"/>
    <property type="molecule type" value="Genomic_DNA"/>
</dbReference>
<dbReference type="Gene3D" id="2.60.40.10">
    <property type="entry name" value="Immunoglobulins"/>
    <property type="match status" value="1"/>
</dbReference>
<dbReference type="SUPFAM" id="SSF48726">
    <property type="entry name" value="Immunoglobulin"/>
    <property type="match status" value="1"/>
</dbReference>
<dbReference type="InterPro" id="IPR003599">
    <property type="entry name" value="Ig_sub"/>
</dbReference>
<dbReference type="Pfam" id="PF07686">
    <property type="entry name" value="V-set"/>
    <property type="match status" value="1"/>
</dbReference>
<dbReference type="SMART" id="SM00409">
    <property type="entry name" value="IG"/>
    <property type="match status" value="1"/>
</dbReference>
<dbReference type="GO" id="GO:0007166">
    <property type="term" value="P:cell surface receptor signaling pathway"/>
    <property type="evidence" value="ECO:0007669"/>
    <property type="project" value="TreeGrafter"/>
</dbReference>
<evidence type="ECO:0000256" key="1">
    <source>
        <dbReference type="ARBA" id="ARBA00022729"/>
    </source>
</evidence>
<dbReference type="PROSITE" id="PS50835">
    <property type="entry name" value="IG_LIKE"/>
    <property type="match status" value="1"/>
</dbReference>
<comment type="caution">
    <text evidence="5">The sequence shown here is derived from an EMBL/GenBank/DDBJ whole genome shotgun (WGS) entry which is preliminary data.</text>
</comment>
<keyword evidence="6" id="KW-1185">Reference proteome</keyword>
<dbReference type="PANTHER" id="PTHR23268:SF102">
    <property type="entry name" value="IMMUNOGLOBULIN V-SET DOMAIN-CONTAINING PROTEIN"/>
    <property type="match status" value="1"/>
</dbReference>
<dbReference type="InterPro" id="IPR007110">
    <property type="entry name" value="Ig-like_dom"/>
</dbReference>
<organism evidence="5 6">
    <name type="scientific">Culter alburnus</name>
    <name type="common">Topmouth culter</name>
    <dbReference type="NCBI Taxonomy" id="194366"/>
    <lineage>
        <taxon>Eukaryota</taxon>
        <taxon>Metazoa</taxon>
        <taxon>Chordata</taxon>
        <taxon>Craniata</taxon>
        <taxon>Vertebrata</taxon>
        <taxon>Euteleostomi</taxon>
        <taxon>Actinopterygii</taxon>
        <taxon>Neopterygii</taxon>
        <taxon>Teleostei</taxon>
        <taxon>Ostariophysi</taxon>
        <taxon>Cypriniformes</taxon>
        <taxon>Xenocyprididae</taxon>
        <taxon>Xenocypridinae</taxon>
        <taxon>Culter</taxon>
    </lineage>
</organism>
<feature type="chain" id="PRO_5043844954" description="Ig-like domain-containing protein" evidence="3">
    <location>
        <begin position="20"/>
        <end position="138"/>
    </location>
</feature>
<gene>
    <name evidence="5" type="ORF">ABG768_010085</name>
</gene>
<dbReference type="GO" id="GO:0005886">
    <property type="term" value="C:plasma membrane"/>
    <property type="evidence" value="ECO:0007669"/>
    <property type="project" value="TreeGrafter"/>
</dbReference>
<name>A0AAW1ZI21_CULAL</name>
<evidence type="ECO:0000313" key="5">
    <source>
        <dbReference type="EMBL" id="KAK9960004.1"/>
    </source>
</evidence>
<dbReference type="SMART" id="SM00406">
    <property type="entry name" value="IGv"/>
    <property type="match status" value="1"/>
</dbReference>
<evidence type="ECO:0000259" key="4">
    <source>
        <dbReference type="PROSITE" id="PS50835"/>
    </source>
</evidence>
<dbReference type="PANTHER" id="PTHR23268">
    <property type="entry name" value="T-CELL RECEPTOR BETA CHAIN"/>
    <property type="match status" value="1"/>
</dbReference>
<feature type="domain" description="Ig-like" evidence="4">
    <location>
        <begin position="35"/>
        <end position="116"/>
    </location>
</feature>
<dbReference type="Proteomes" id="UP001479290">
    <property type="component" value="Unassembled WGS sequence"/>
</dbReference>
<dbReference type="InterPro" id="IPR036179">
    <property type="entry name" value="Ig-like_dom_sf"/>
</dbReference>
<dbReference type="InterPro" id="IPR013783">
    <property type="entry name" value="Ig-like_fold"/>
</dbReference>
<dbReference type="InterPro" id="IPR050413">
    <property type="entry name" value="TCR_beta_variable"/>
</dbReference>
<feature type="signal peptide" evidence="3">
    <location>
        <begin position="1"/>
        <end position="19"/>
    </location>
</feature>
<sequence length="138" mass="15712">MITIFISLILLHCSKGTAGDSGVVQEPFLWKVKESSAVLSCTHNKGAAYYVMYWYRQRPGETIRLTVITTAQREPDFGEVDKDKFEPDKRNAESGCLMVKDLEPEDTAIYFCSVSQHSVLAGGWRVLYKIILYMKDQH</sequence>
<dbReference type="AlphaFoldDB" id="A0AAW1ZI21"/>
<accession>A0AAW1ZI21</accession>
<keyword evidence="1 3" id="KW-0732">Signal</keyword>
<dbReference type="InterPro" id="IPR013106">
    <property type="entry name" value="Ig_V-set"/>
</dbReference>
<dbReference type="GO" id="GO:0002376">
    <property type="term" value="P:immune system process"/>
    <property type="evidence" value="ECO:0007669"/>
    <property type="project" value="UniProtKB-KW"/>
</dbReference>